<comment type="subcellular location">
    <subcellularLocation>
        <location evidence="1">Nucleus</location>
    </subcellularLocation>
</comment>
<dbReference type="GO" id="GO:0005634">
    <property type="term" value="C:nucleus"/>
    <property type="evidence" value="ECO:0007669"/>
    <property type="project" value="UniProtKB-SubCell"/>
</dbReference>
<keyword evidence="3" id="KW-0539">Nucleus</keyword>
<comment type="similarity">
    <text evidence="4">Belongs to the DONSON family.</text>
</comment>
<dbReference type="AlphaFoldDB" id="S8CQW2"/>
<dbReference type="GO" id="GO:0033260">
    <property type="term" value="P:nuclear DNA replication"/>
    <property type="evidence" value="ECO:0007669"/>
    <property type="project" value="TreeGrafter"/>
</dbReference>
<dbReference type="PANTHER" id="PTHR12972">
    <property type="entry name" value="DOWNSTREAM NEIGHBOR OF SON"/>
    <property type="match status" value="1"/>
</dbReference>
<feature type="non-terminal residue" evidence="6">
    <location>
        <position position="1"/>
    </location>
</feature>
<dbReference type="Proteomes" id="UP000015453">
    <property type="component" value="Unassembled WGS sequence"/>
</dbReference>
<evidence type="ECO:0000256" key="1">
    <source>
        <dbReference type="ARBA" id="ARBA00004123"/>
    </source>
</evidence>
<organism evidence="6 7">
    <name type="scientific">Genlisea aurea</name>
    <dbReference type="NCBI Taxonomy" id="192259"/>
    <lineage>
        <taxon>Eukaryota</taxon>
        <taxon>Viridiplantae</taxon>
        <taxon>Streptophyta</taxon>
        <taxon>Embryophyta</taxon>
        <taxon>Tracheophyta</taxon>
        <taxon>Spermatophyta</taxon>
        <taxon>Magnoliopsida</taxon>
        <taxon>eudicotyledons</taxon>
        <taxon>Gunneridae</taxon>
        <taxon>Pentapetalae</taxon>
        <taxon>asterids</taxon>
        <taxon>lamiids</taxon>
        <taxon>Lamiales</taxon>
        <taxon>Lentibulariaceae</taxon>
        <taxon>Genlisea</taxon>
    </lineage>
</organism>
<dbReference type="PANTHER" id="PTHR12972:SF0">
    <property type="entry name" value="PROTEIN DOWNSTREAM NEIGHBOR OF SON"/>
    <property type="match status" value="1"/>
</dbReference>
<evidence type="ECO:0000313" key="7">
    <source>
        <dbReference type="Proteomes" id="UP000015453"/>
    </source>
</evidence>
<feature type="region of interest" description="Disordered" evidence="5">
    <location>
        <begin position="370"/>
        <end position="390"/>
    </location>
</feature>
<feature type="non-terminal residue" evidence="6">
    <location>
        <position position="428"/>
    </location>
</feature>
<evidence type="ECO:0000256" key="5">
    <source>
        <dbReference type="SAM" id="MobiDB-lite"/>
    </source>
</evidence>
<keyword evidence="7" id="KW-1185">Reference proteome</keyword>
<evidence type="ECO:0000256" key="2">
    <source>
        <dbReference type="ARBA" id="ARBA00022473"/>
    </source>
</evidence>
<protein>
    <recommendedName>
        <fullName evidence="8">Protein downstream neighbor of Son</fullName>
    </recommendedName>
</protein>
<evidence type="ECO:0000256" key="3">
    <source>
        <dbReference type="ARBA" id="ARBA00023242"/>
    </source>
</evidence>
<name>S8CQW2_9LAMI</name>
<gene>
    <name evidence="6" type="ORF">M569_05177</name>
</gene>
<accession>S8CQW2</accession>
<evidence type="ECO:0000313" key="6">
    <source>
        <dbReference type="EMBL" id="EPS69589.1"/>
    </source>
</evidence>
<evidence type="ECO:0000256" key="4">
    <source>
        <dbReference type="ARBA" id="ARBA00025806"/>
    </source>
</evidence>
<evidence type="ECO:0008006" key="8">
    <source>
        <dbReference type="Google" id="ProtNLM"/>
    </source>
</evidence>
<dbReference type="OrthoDB" id="534063at2759"/>
<comment type="caution">
    <text evidence="6">The sequence shown here is derived from an EMBL/GenBank/DDBJ whole genome shotgun (WGS) entry which is preliminary data.</text>
</comment>
<dbReference type="InterPro" id="IPR024861">
    <property type="entry name" value="Donson"/>
</dbReference>
<proteinExistence type="inferred from homology"/>
<reference evidence="6 7" key="1">
    <citation type="journal article" date="2013" name="BMC Genomics">
        <title>The miniature genome of a carnivorous plant Genlisea aurea contains a low number of genes and short non-coding sequences.</title>
        <authorList>
            <person name="Leushkin E.V."/>
            <person name="Sutormin R.A."/>
            <person name="Nabieva E.R."/>
            <person name="Penin A.A."/>
            <person name="Kondrashov A.S."/>
            <person name="Logacheva M.D."/>
        </authorList>
    </citation>
    <scope>NUCLEOTIDE SEQUENCE [LARGE SCALE GENOMIC DNA]</scope>
</reference>
<sequence>IRQDNFLKGLFSHETCDIPPSSIKEPSNTYGKFSPQSFCSELVVPGWKIPLDLTLKTSVRLLSSSSVNWVHRLMNCAPSKFIPLSNGALTSSGGMHSWLYPQSILPREAISALVSTPGGIYFLGKRHQSWEDSFRSLYYMFRKKICGMFYVCSSQFVVMFALSESVNRAKSSCYAYIPQSTRALRSLLKQHDVYFCMPLCISKLEEAAAEDLAELSEMEKHNLGQVRKTVPVTGVDNTSQSLLMFKGNMSVHALYDFLLNYRSFMTTLTGGDVPVLISPVPFENAALSAPKVKCRQVRRVDCMPTHNVDSEQKNSSSAGMCFSVEIKDTFIPPWVVCGICHATHANEAEFEASFVIDPMSNGLNIAMDQTQGGEEEEEDGAGQKVVDDDDNQQHFGIPNTTLSLRKHAAYLKGLKYRDGSYTAFLSPL</sequence>
<dbReference type="EMBL" id="AUSU01002054">
    <property type="protein sequence ID" value="EPS69589.1"/>
    <property type="molecule type" value="Genomic_DNA"/>
</dbReference>
<keyword evidence="2" id="KW-0217">Developmental protein</keyword>